<sequence length="256" mass="29459">MDAQGRLFEAYSEAFIYRCLQQAFNISHIPESDKKTPDFKIILDGEAIFIENKSLRFLGGDYSYKNYMNDSLTSLIEIEDELKDNDFVIKEGPHITPLKGTRNDYDPFSPKYISEIIIDKTNQNLKKEQFELGTTFLLVDLSSQIPLLSKLEDEINRYYYHLNSKASGILFTVAYGEYNQNMYRPVEFEGASNKDGTLHKEGILTDPDNAYIAGIIFHYAPLGKDSKFRVLLNNKANHVPRTLSNFIEQLHNLTYP</sequence>
<proteinExistence type="predicted"/>
<dbReference type="RefSeq" id="WP_338669383.1">
    <property type="nucleotide sequence ID" value="NZ_CP146609.1"/>
</dbReference>
<dbReference type="EMBL" id="CP146609">
    <property type="protein sequence ID" value="WWX23686.1"/>
    <property type="molecule type" value="Genomic_DNA"/>
</dbReference>
<accession>A0ABZ2J3E2</accession>
<evidence type="ECO:0000313" key="1">
    <source>
        <dbReference type="EMBL" id="WWX23686.1"/>
    </source>
</evidence>
<gene>
    <name evidence="1" type="ORF">V8V93_05650</name>
</gene>
<reference evidence="1 2" key="1">
    <citation type="submission" date="2024-03" db="EMBL/GenBank/DDBJ databases">
        <title>Phenotype and Genome Characterization of a Sulfate-Reducing Bacterium Pseudodesulfovibrio sp. strain 5S69, isolated from Petroleum Reservoir in Tatarstan (Russia).</title>
        <authorList>
            <person name="Bidzhieva S.K."/>
            <person name="Kadnikov V."/>
            <person name="Tourova T.P."/>
            <person name="Samigullina S.R."/>
            <person name="Sokolova D.S."/>
            <person name="Poltaraus A.B."/>
            <person name="Avtukh A.N."/>
            <person name="Tereshina V.M."/>
            <person name="Mardanov A.V."/>
            <person name="Nazina T.N."/>
        </authorList>
    </citation>
    <scope>NUCLEOTIDE SEQUENCE [LARGE SCALE GENOMIC DNA]</scope>
    <source>
        <strain evidence="1 2">5S69</strain>
    </source>
</reference>
<protein>
    <submittedName>
        <fullName evidence="1">Uncharacterized protein</fullName>
    </submittedName>
</protein>
<name>A0ABZ2J3E2_9BACT</name>
<dbReference type="Proteomes" id="UP001385389">
    <property type="component" value="Chromosome"/>
</dbReference>
<organism evidence="1 2">
    <name type="scientific">Pseudodesulfovibrio methanolicus</name>
    <dbReference type="NCBI Taxonomy" id="3126690"/>
    <lineage>
        <taxon>Bacteria</taxon>
        <taxon>Pseudomonadati</taxon>
        <taxon>Thermodesulfobacteriota</taxon>
        <taxon>Desulfovibrionia</taxon>
        <taxon>Desulfovibrionales</taxon>
        <taxon>Desulfovibrionaceae</taxon>
    </lineage>
</organism>
<evidence type="ECO:0000313" key="2">
    <source>
        <dbReference type="Proteomes" id="UP001385389"/>
    </source>
</evidence>
<keyword evidence="2" id="KW-1185">Reference proteome</keyword>